<keyword evidence="1" id="KW-0472">Membrane</keyword>
<name>A0A0K1E6E7_CHOCO</name>
<keyword evidence="1" id="KW-1133">Transmembrane helix</keyword>
<feature type="transmembrane region" description="Helical" evidence="1">
    <location>
        <begin position="29"/>
        <end position="51"/>
    </location>
</feature>
<dbReference type="PANTHER" id="PTHR10587:SF137">
    <property type="entry name" value="4-DEOXY-4-FORMAMIDO-L-ARABINOSE-PHOSPHOUNDECAPRENOL DEFORMYLASE ARND-RELATED"/>
    <property type="match status" value="1"/>
</dbReference>
<feature type="domain" description="NodB homology" evidence="2">
    <location>
        <begin position="68"/>
        <end position="256"/>
    </location>
</feature>
<dbReference type="PROSITE" id="PS51677">
    <property type="entry name" value="NODB"/>
    <property type="match status" value="1"/>
</dbReference>
<organism evidence="3 4">
    <name type="scientific">Chondromyces crocatus</name>
    <dbReference type="NCBI Taxonomy" id="52"/>
    <lineage>
        <taxon>Bacteria</taxon>
        <taxon>Pseudomonadati</taxon>
        <taxon>Myxococcota</taxon>
        <taxon>Polyangia</taxon>
        <taxon>Polyangiales</taxon>
        <taxon>Polyangiaceae</taxon>
        <taxon>Chondromyces</taxon>
    </lineage>
</organism>
<proteinExistence type="predicted"/>
<dbReference type="EMBL" id="CP012159">
    <property type="protein sequence ID" value="AKT36257.1"/>
    <property type="molecule type" value="Genomic_DNA"/>
</dbReference>
<dbReference type="CDD" id="cd10917">
    <property type="entry name" value="CE4_NodB_like_6s_7s"/>
    <property type="match status" value="1"/>
</dbReference>
<accession>A0A0K1E6E7</accession>
<dbReference type="AlphaFoldDB" id="A0A0K1E6E7"/>
<dbReference type="Gene3D" id="3.20.20.370">
    <property type="entry name" value="Glycoside hydrolase/deacetylase"/>
    <property type="match status" value="1"/>
</dbReference>
<evidence type="ECO:0000313" key="3">
    <source>
        <dbReference type="EMBL" id="AKT36257.1"/>
    </source>
</evidence>
<dbReference type="RefSeq" id="WP_050428804.1">
    <property type="nucleotide sequence ID" value="NZ_CP012159.1"/>
</dbReference>
<dbReference type="InterPro" id="IPR011330">
    <property type="entry name" value="Glyco_hydro/deAcase_b/a-brl"/>
</dbReference>
<dbReference type="GO" id="GO:0016810">
    <property type="term" value="F:hydrolase activity, acting on carbon-nitrogen (but not peptide) bonds"/>
    <property type="evidence" value="ECO:0007669"/>
    <property type="project" value="InterPro"/>
</dbReference>
<dbReference type="GO" id="GO:0005975">
    <property type="term" value="P:carbohydrate metabolic process"/>
    <property type="evidence" value="ECO:0007669"/>
    <property type="project" value="InterPro"/>
</dbReference>
<dbReference type="OrthoDB" id="5352625at2"/>
<dbReference type="SUPFAM" id="SSF88713">
    <property type="entry name" value="Glycoside hydrolase/deacetylase"/>
    <property type="match status" value="1"/>
</dbReference>
<keyword evidence="4" id="KW-1185">Reference proteome</keyword>
<evidence type="ECO:0000313" key="4">
    <source>
        <dbReference type="Proteomes" id="UP000067626"/>
    </source>
</evidence>
<keyword evidence="1" id="KW-0812">Transmembrane</keyword>
<dbReference type="STRING" id="52.CMC5_003710"/>
<evidence type="ECO:0000259" key="2">
    <source>
        <dbReference type="PROSITE" id="PS51677"/>
    </source>
</evidence>
<dbReference type="InterPro" id="IPR050248">
    <property type="entry name" value="Polysacc_deacetylase_ArnD"/>
</dbReference>
<reference evidence="3 4" key="1">
    <citation type="submission" date="2015-07" db="EMBL/GenBank/DDBJ databases">
        <title>Genome analysis of myxobacterium Chondromyces crocatus Cm c5 reveals a high potential for natural compound synthesis and the genetic basis for the loss of fruiting body formation.</title>
        <authorList>
            <person name="Zaburannyi N."/>
            <person name="Bunk B."/>
            <person name="Maier J."/>
            <person name="Overmann J."/>
            <person name="Mueller R."/>
        </authorList>
    </citation>
    <scope>NUCLEOTIDE SEQUENCE [LARGE SCALE GENOMIC DNA]</scope>
    <source>
        <strain evidence="3 4">Cm c5</strain>
    </source>
</reference>
<dbReference type="KEGG" id="ccro:CMC5_003710"/>
<dbReference type="Proteomes" id="UP000067626">
    <property type="component" value="Chromosome"/>
</dbReference>
<evidence type="ECO:0000256" key="1">
    <source>
        <dbReference type="SAM" id="Phobius"/>
    </source>
</evidence>
<gene>
    <name evidence="3" type="ORF">CMC5_003710</name>
</gene>
<sequence length="266" mass="28276">MSIGRALLYAASAGAIALAVRSVLLGPISLTVAAVAIAAYVGLLLAGVFILRLGMYADVICRGPSEARGVALTFDDGPSPVHTRAVLDLLDAEGVKATFFVIGRKAEAHPALVQEIAARGHALGVHGYAHDRLFSLRSERFIEADLARAVEVLERLTGKRPTLVRPPVGHTSPPMARIFQKLELEVVGWSVRGFDGLGSARPEKVAERVISGLGDGAIVLLHDAAERDDHEPAGVKALPRILQAMRNKDLVGVRVDRWIAEADVTG</sequence>
<dbReference type="Pfam" id="PF01522">
    <property type="entry name" value="Polysacc_deac_1"/>
    <property type="match status" value="1"/>
</dbReference>
<dbReference type="InterPro" id="IPR002509">
    <property type="entry name" value="NODB_dom"/>
</dbReference>
<protein>
    <submittedName>
        <fullName evidence="3">Acetylxylan esterase</fullName>
    </submittedName>
</protein>
<dbReference type="PANTHER" id="PTHR10587">
    <property type="entry name" value="GLYCOSYL TRANSFERASE-RELATED"/>
    <property type="match status" value="1"/>
</dbReference>